<dbReference type="Pfam" id="PF00173">
    <property type="entry name" value="Cyt-b5"/>
    <property type="match status" value="1"/>
</dbReference>
<evidence type="ECO:0000313" key="7">
    <source>
        <dbReference type="Proteomes" id="UP001055712"/>
    </source>
</evidence>
<sequence>MAELNQRRKQPADAHAAAEAPSQDQAPAGSGSAEKRHGLGRQWRQGMPCAPAAAAALLASLAILAAVALLARLLPGAGRGKGSLHQAGLFTAEQLARYDGTRGNKLVYLAVMGEVFDVSPGARHYGPGGGYSRFAGRDASRSYVTGRFATDAHDDVADLSGEQMAELVRWRDFYVNHKEYNRVGWVVGRFYDAKGAATPLQQTVQAAAAAHTAAVAAAEAAKAAGAAAFEGQEGEQAPQPDPCNVKWTKAEGGSVYCPAGKFPRRVIRPDWQGQPQEQCACLASSDVSGTARLYEGCSEEAASCRTSPPQRPRASAG</sequence>
<dbReference type="EMBL" id="SIDB01000007">
    <property type="protein sequence ID" value="KAI3430786.1"/>
    <property type="molecule type" value="Genomic_DNA"/>
</dbReference>
<feature type="domain" description="Cytochrome b5 heme-binding" evidence="5">
    <location>
        <begin position="90"/>
        <end position="187"/>
    </location>
</feature>
<accession>A0A9D4TP36</accession>
<dbReference type="SMART" id="SM01117">
    <property type="entry name" value="Cyt-b5"/>
    <property type="match status" value="1"/>
</dbReference>
<comment type="caution">
    <text evidence="6">The sequence shown here is derived from an EMBL/GenBank/DDBJ whole genome shotgun (WGS) entry which is preliminary data.</text>
</comment>
<keyword evidence="4" id="KW-0812">Transmembrane</keyword>
<dbReference type="GO" id="GO:0005496">
    <property type="term" value="F:steroid binding"/>
    <property type="evidence" value="ECO:0007669"/>
    <property type="project" value="UniProtKB-KW"/>
</dbReference>
<feature type="compositionally biased region" description="Low complexity" evidence="3">
    <location>
        <begin position="13"/>
        <end position="28"/>
    </location>
</feature>
<reference evidence="6" key="1">
    <citation type="journal article" date="2019" name="Plant J.">
        <title>Chlorella vulgaris genome assembly and annotation reveals the molecular basis for metabolic acclimation to high light conditions.</title>
        <authorList>
            <person name="Cecchin M."/>
            <person name="Marcolungo L."/>
            <person name="Rossato M."/>
            <person name="Girolomoni L."/>
            <person name="Cosentino E."/>
            <person name="Cuine S."/>
            <person name="Li-Beisson Y."/>
            <person name="Delledonne M."/>
            <person name="Ballottari M."/>
        </authorList>
    </citation>
    <scope>NUCLEOTIDE SEQUENCE</scope>
    <source>
        <strain evidence="6">211/11P</strain>
    </source>
</reference>
<keyword evidence="4" id="KW-0472">Membrane</keyword>
<dbReference type="AlphaFoldDB" id="A0A9D4TP36"/>
<dbReference type="PANTHER" id="PTHR10281">
    <property type="entry name" value="MEMBRANE-ASSOCIATED PROGESTERONE RECEPTOR COMPONENT-RELATED"/>
    <property type="match status" value="1"/>
</dbReference>
<keyword evidence="1" id="KW-0446">Lipid-binding</keyword>
<evidence type="ECO:0000259" key="5">
    <source>
        <dbReference type="SMART" id="SM01117"/>
    </source>
</evidence>
<feature type="region of interest" description="Disordered" evidence="3">
    <location>
        <begin position="1"/>
        <end position="37"/>
    </location>
</feature>
<keyword evidence="4" id="KW-1133">Transmembrane helix</keyword>
<evidence type="ECO:0000256" key="3">
    <source>
        <dbReference type="SAM" id="MobiDB-lite"/>
    </source>
</evidence>
<name>A0A9D4TP36_CHLVU</name>
<protein>
    <recommendedName>
        <fullName evidence="5">Cytochrome b5 heme-binding domain-containing protein</fullName>
    </recommendedName>
</protein>
<dbReference type="GO" id="GO:0012505">
    <property type="term" value="C:endomembrane system"/>
    <property type="evidence" value="ECO:0007669"/>
    <property type="project" value="TreeGrafter"/>
</dbReference>
<dbReference type="OrthoDB" id="10257697at2759"/>
<dbReference type="SUPFAM" id="SSF55856">
    <property type="entry name" value="Cytochrome b5-like heme/steroid binding domain"/>
    <property type="match status" value="1"/>
</dbReference>
<dbReference type="InterPro" id="IPR036400">
    <property type="entry name" value="Cyt_B5-like_heme/steroid_sf"/>
</dbReference>
<organism evidence="6 7">
    <name type="scientific">Chlorella vulgaris</name>
    <name type="common">Green alga</name>
    <dbReference type="NCBI Taxonomy" id="3077"/>
    <lineage>
        <taxon>Eukaryota</taxon>
        <taxon>Viridiplantae</taxon>
        <taxon>Chlorophyta</taxon>
        <taxon>core chlorophytes</taxon>
        <taxon>Trebouxiophyceae</taxon>
        <taxon>Chlorellales</taxon>
        <taxon>Chlorellaceae</taxon>
        <taxon>Chlorella clade</taxon>
        <taxon>Chlorella</taxon>
    </lineage>
</organism>
<evidence type="ECO:0000313" key="6">
    <source>
        <dbReference type="EMBL" id="KAI3430786.1"/>
    </source>
</evidence>
<evidence type="ECO:0000256" key="1">
    <source>
        <dbReference type="ARBA" id="ARBA00022665"/>
    </source>
</evidence>
<gene>
    <name evidence="6" type="ORF">D9Q98_009198</name>
</gene>
<dbReference type="InterPro" id="IPR001199">
    <property type="entry name" value="Cyt_B5-like_heme/steroid-bd"/>
</dbReference>
<dbReference type="Proteomes" id="UP001055712">
    <property type="component" value="Unassembled WGS sequence"/>
</dbReference>
<dbReference type="InterPro" id="IPR050577">
    <property type="entry name" value="MAPR/NEUFC/NENF-like"/>
</dbReference>
<proteinExistence type="inferred from homology"/>
<dbReference type="Gene3D" id="3.10.120.10">
    <property type="entry name" value="Cytochrome b5-like heme/steroid binding domain"/>
    <property type="match status" value="1"/>
</dbReference>
<comment type="similarity">
    <text evidence="2">Belongs to the cytochrome b5 family. MAPR subfamily.</text>
</comment>
<evidence type="ECO:0000256" key="4">
    <source>
        <dbReference type="SAM" id="Phobius"/>
    </source>
</evidence>
<reference evidence="6" key="2">
    <citation type="submission" date="2020-11" db="EMBL/GenBank/DDBJ databases">
        <authorList>
            <person name="Cecchin M."/>
            <person name="Marcolungo L."/>
            <person name="Rossato M."/>
            <person name="Girolomoni L."/>
            <person name="Cosentino E."/>
            <person name="Cuine S."/>
            <person name="Li-Beisson Y."/>
            <person name="Delledonne M."/>
            <person name="Ballottari M."/>
        </authorList>
    </citation>
    <scope>NUCLEOTIDE SEQUENCE</scope>
    <source>
        <strain evidence="6">211/11P</strain>
        <tissue evidence="6">Whole cell</tissue>
    </source>
</reference>
<feature type="transmembrane region" description="Helical" evidence="4">
    <location>
        <begin position="52"/>
        <end position="74"/>
    </location>
</feature>
<dbReference type="PANTHER" id="PTHR10281:SF4">
    <property type="entry name" value="NEUFERRICIN"/>
    <property type="match status" value="1"/>
</dbReference>
<keyword evidence="1" id="KW-0754">Steroid-binding</keyword>
<keyword evidence="7" id="KW-1185">Reference proteome</keyword>
<dbReference type="GO" id="GO:0016020">
    <property type="term" value="C:membrane"/>
    <property type="evidence" value="ECO:0007669"/>
    <property type="project" value="TreeGrafter"/>
</dbReference>
<evidence type="ECO:0000256" key="2">
    <source>
        <dbReference type="ARBA" id="ARBA00038357"/>
    </source>
</evidence>